<sequence length="88" mass="10378">MKHELTQEEILVEIKDILSEYVEITRPLTSADRLIDDLGLDSFLIVYFITEIEDCFEIDIPETDFIELVTVKDLCERIQLEIKKHSTY</sequence>
<dbReference type="AlphaFoldDB" id="A0A2T3FME2"/>
<gene>
    <name evidence="2" type="ORF">C7U56_11615</name>
</gene>
<name>A0A2T3FME2_9CLOT</name>
<dbReference type="Gene3D" id="1.10.1200.10">
    <property type="entry name" value="ACP-like"/>
    <property type="match status" value="1"/>
</dbReference>
<evidence type="ECO:0000313" key="2">
    <source>
        <dbReference type="EMBL" id="PST36435.1"/>
    </source>
</evidence>
<keyword evidence="3" id="KW-1185">Reference proteome</keyword>
<feature type="domain" description="Carrier" evidence="1">
    <location>
        <begin position="8"/>
        <end position="82"/>
    </location>
</feature>
<dbReference type="Proteomes" id="UP000241048">
    <property type="component" value="Unassembled WGS sequence"/>
</dbReference>
<dbReference type="PROSITE" id="PS50075">
    <property type="entry name" value="CARRIER"/>
    <property type="match status" value="1"/>
</dbReference>
<reference evidence="2 3" key="1">
    <citation type="submission" date="2018-03" db="EMBL/GenBank/DDBJ databases">
        <title>Lachnoclostridium SNUG30386 gen.nov., sp.nov., isolated from human faeces.</title>
        <authorList>
            <person name="Seo B."/>
            <person name="Jeon K."/>
            <person name="Ko G."/>
        </authorList>
    </citation>
    <scope>NUCLEOTIDE SEQUENCE [LARGE SCALE GENOMIC DNA]</scope>
    <source>
        <strain evidence="2 3">SNUG30386</strain>
    </source>
</reference>
<organism evidence="2 3">
    <name type="scientific">Clostridium fessum</name>
    <dbReference type="NCBI Taxonomy" id="2126740"/>
    <lineage>
        <taxon>Bacteria</taxon>
        <taxon>Bacillati</taxon>
        <taxon>Bacillota</taxon>
        <taxon>Clostridia</taxon>
        <taxon>Eubacteriales</taxon>
        <taxon>Clostridiaceae</taxon>
        <taxon>Clostridium</taxon>
    </lineage>
</organism>
<evidence type="ECO:0000259" key="1">
    <source>
        <dbReference type="PROSITE" id="PS50075"/>
    </source>
</evidence>
<dbReference type="RefSeq" id="WP_107001355.1">
    <property type="nucleotide sequence ID" value="NZ_DBFCCR010000025.1"/>
</dbReference>
<comment type="caution">
    <text evidence="2">The sequence shown here is derived from an EMBL/GenBank/DDBJ whole genome shotgun (WGS) entry which is preliminary data.</text>
</comment>
<dbReference type="SUPFAM" id="SSF47336">
    <property type="entry name" value="ACP-like"/>
    <property type="match status" value="1"/>
</dbReference>
<evidence type="ECO:0000313" key="3">
    <source>
        <dbReference type="Proteomes" id="UP000241048"/>
    </source>
</evidence>
<protein>
    <submittedName>
        <fullName evidence="2">Phosphopantetheine attachment site</fullName>
    </submittedName>
</protein>
<proteinExistence type="predicted"/>
<dbReference type="InterPro" id="IPR009081">
    <property type="entry name" value="PP-bd_ACP"/>
</dbReference>
<dbReference type="Pfam" id="PF00550">
    <property type="entry name" value="PP-binding"/>
    <property type="match status" value="1"/>
</dbReference>
<dbReference type="EMBL" id="PYLO01000004">
    <property type="protein sequence ID" value="PST36435.1"/>
    <property type="molecule type" value="Genomic_DNA"/>
</dbReference>
<accession>A0A2T3FME2</accession>
<dbReference type="InterPro" id="IPR036736">
    <property type="entry name" value="ACP-like_sf"/>
</dbReference>